<dbReference type="PANTHER" id="PTHR11439">
    <property type="entry name" value="GAG-POL-RELATED RETROTRANSPOSON"/>
    <property type="match status" value="1"/>
</dbReference>
<reference evidence="1" key="2">
    <citation type="submission" date="2019-01" db="UniProtKB">
        <authorList>
            <consortium name="EnsemblPlants"/>
        </authorList>
    </citation>
    <scope>IDENTIFICATION</scope>
    <source>
        <strain evidence="1">cv. Heinz 1706</strain>
    </source>
</reference>
<protein>
    <recommendedName>
        <fullName evidence="3">Reverse transcriptase Ty1/copia-type domain-containing protein</fullName>
    </recommendedName>
</protein>
<evidence type="ECO:0008006" key="3">
    <source>
        <dbReference type="Google" id="ProtNLM"/>
    </source>
</evidence>
<dbReference type="Gramene" id="Solyc11g050934.1.1">
    <property type="protein sequence ID" value="Solyc11g050934.1.1"/>
    <property type="gene ID" value="Solyc11g050934.1"/>
</dbReference>
<name>A0A3Q7JMQ3_SOLLC</name>
<accession>A0A3Q7JMQ3</accession>
<evidence type="ECO:0000313" key="1">
    <source>
        <dbReference type="EnsemblPlants" id="Solyc11g050934.1.1"/>
    </source>
</evidence>
<dbReference type="Proteomes" id="UP000004994">
    <property type="component" value="Chromosome 11"/>
</dbReference>
<proteinExistence type="predicted"/>
<dbReference type="OMA" id="WDADIRV"/>
<reference evidence="1" key="1">
    <citation type="journal article" date="2012" name="Nature">
        <title>The tomato genome sequence provides insights into fleshy fruit evolution.</title>
        <authorList>
            <consortium name="Tomato Genome Consortium"/>
        </authorList>
    </citation>
    <scope>NUCLEOTIDE SEQUENCE [LARGE SCALE GENOMIC DNA]</scope>
    <source>
        <strain evidence="1">cv. Heinz 1706</strain>
    </source>
</reference>
<organism evidence="1">
    <name type="scientific">Solanum lycopersicum</name>
    <name type="common">Tomato</name>
    <name type="synonym">Lycopersicon esculentum</name>
    <dbReference type="NCBI Taxonomy" id="4081"/>
    <lineage>
        <taxon>Eukaryota</taxon>
        <taxon>Viridiplantae</taxon>
        <taxon>Streptophyta</taxon>
        <taxon>Embryophyta</taxon>
        <taxon>Tracheophyta</taxon>
        <taxon>Spermatophyta</taxon>
        <taxon>Magnoliopsida</taxon>
        <taxon>eudicotyledons</taxon>
        <taxon>Gunneridae</taxon>
        <taxon>Pentapetalae</taxon>
        <taxon>asterids</taxon>
        <taxon>lamiids</taxon>
        <taxon>Solanales</taxon>
        <taxon>Solanaceae</taxon>
        <taxon>Solanoideae</taxon>
        <taxon>Solaneae</taxon>
        <taxon>Solanum</taxon>
        <taxon>Solanum subgen. Lycopersicon</taxon>
    </lineage>
</organism>
<evidence type="ECO:0000313" key="2">
    <source>
        <dbReference type="Proteomes" id="UP000004994"/>
    </source>
</evidence>
<sequence length="117" mass="13477">MKNLGALKYFLGIEVAKNSEGTLICKRVKPANVPMKKNQELALEERSPLADLESYRCLIYLCFIRPELSYSVHVLSQFTNCPQAEHREASLQLVQFLKRKHGQSIYLRSACDLKLYE</sequence>
<dbReference type="AlphaFoldDB" id="A0A3Q7JMQ3"/>
<dbReference type="EnsemblPlants" id="Solyc11g050934.1.1">
    <property type="protein sequence ID" value="Solyc11g050934.1.1"/>
    <property type="gene ID" value="Solyc11g050934.1"/>
</dbReference>
<dbReference type="STRING" id="4081.A0A3Q7JMQ3"/>
<dbReference type="PANTHER" id="PTHR11439:SF470">
    <property type="entry name" value="CYSTEINE-RICH RLK (RECEPTOR-LIKE PROTEIN KINASE) 8"/>
    <property type="match status" value="1"/>
</dbReference>
<dbReference type="InParanoid" id="A0A3Q7JMQ3"/>
<keyword evidence="2" id="KW-1185">Reference proteome</keyword>